<feature type="domain" description="PhoD-like phosphatase metallophosphatase" evidence="1">
    <location>
        <begin position="134"/>
        <end position="230"/>
    </location>
</feature>
<dbReference type="AlphaFoldDB" id="A0A6J4QRP8"/>
<dbReference type="EMBL" id="CADCVF010000025">
    <property type="protein sequence ID" value="CAA9452965.1"/>
    <property type="molecule type" value="Genomic_DNA"/>
</dbReference>
<dbReference type="InterPro" id="IPR029052">
    <property type="entry name" value="Metallo-depent_PP-like"/>
</dbReference>
<feature type="domain" description="DUF7800" evidence="2">
    <location>
        <begin position="3"/>
        <end position="86"/>
    </location>
</feature>
<dbReference type="Gene3D" id="3.60.21.70">
    <property type="entry name" value="PhoD-like phosphatase"/>
    <property type="match status" value="1"/>
</dbReference>
<organism evidence="3">
    <name type="scientific">uncultured Rubrobacteraceae bacterium</name>
    <dbReference type="NCBI Taxonomy" id="349277"/>
    <lineage>
        <taxon>Bacteria</taxon>
        <taxon>Bacillati</taxon>
        <taxon>Actinomycetota</taxon>
        <taxon>Rubrobacteria</taxon>
        <taxon>Rubrobacterales</taxon>
        <taxon>Rubrobacteraceae</taxon>
        <taxon>environmental samples</taxon>
    </lineage>
</organism>
<evidence type="ECO:0000259" key="1">
    <source>
        <dbReference type="Pfam" id="PF09423"/>
    </source>
</evidence>
<dbReference type="CDD" id="cd07389">
    <property type="entry name" value="MPP_PhoD"/>
    <property type="match status" value="1"/>
</dbReference>
<sequence>MAPELTLGPLLRYAGETDATIWVETDGACEVEVLGHTAPTFEIEGHHYALVRLKDLEPGKTYEYEVSLDGAKVWPDDEHDFPPSVIRTISSDGELNLSYGSCRVSVPHESPYTLAADAHGEGHERDALQALALRMMREPHERWPDALLLLGDQIYADEVSEGALDLIRSRRDTNEPPGEQVADFEEYTRLYWDAWKDPVIRWLLSTVPTAMIFDDHDVNDDWNISEVWVRQMRGMPWWEERIIGAFMSYWVYQHLGNLSPRELEEDGLFERVQGAENPTRILREFAYRADREISGTRWSYHRDFGRVRLIMMDSRAGRVLKEGHRSMLDEEEWAWIVEMATGDFDHLLFGTSLPFLLGPGLHHLEAASEAVCAGAWGRPAARIGESVRQFVDLEHWSAFNDSFTALTHLLRSVASGEISNGDPPASVAVLSGDVHHGYLAKIDFGDSVKTPVYQSASSPLRNPLGLPERLIMRFGWTERGRRFGEALSRLAGVEEPDVRWHLVHEAPWFHNHISSLEIRGREALLKVDRTTPENNDEPYLYGTLEYRLA</sequence>
<dbReference type="PANTHER" id="PTHR37031">
    <property type="entry name" value="METALLOPHOSPHATASE BINDING DOMAIN PROTEIN"/>
    <property type="match status" value="1"/>
</dbReference>
<dbReference type="SUPFAM" id="SSF56300">
    <property type="entry name" value="Metallo-dependent phosphatases"/>
    <property type="match status" value="1"/>
</dbReference>
<protein>
    <submittedName>
        <fullName evidence="3">Phosphodiesterase/alkaline phosphatase D</fullName>
    </submittedName>
</protein>
<proteinExistence type="predicted"/>
<accession>A0A6J4QRP8</accession>
<dbReference type="InterPro" id="IPR056702">
    <property type="entry name" value="DUF7800"/>
</dbReference>
<reference evidence="3" key="1">
    <citation type="submission" date="2020-02" db="EMBL/GenBank/DDBJ databases">
        <authorList>
            <person name="Meier V. D."/>
        </authorList>
    </citation>
    <scope>NUCLEOTIDE SEQUENCE</scope>
    <source>
        <strain evidence="3">AVDCRST_MAG58</strain>
    </source>
</reference>
<dbReference type="InterPro" id="IPR018946">
    <property type="entry name" value="PhoD-like_MPP"/>
</dbReference>
<dbReference type="Pfam" id="PF09423">
    <property type="entry name" value="PhoD"/>
    <property type="match status" value="1"/>
</dbReference>
<dbReference type="PANTHER" id="PTHR37031:SF2">
    <property type="entry name" value="PHOD-LIKE PHOSPHATASE METALLOPHOSPHATASE DOMAIN-CONTAINING PROTEIN"/>
    <property type="match status" value="1"/>
</dbReference>
<gene>
    <name evidence="3" type="ORF">AVDCRST_MAG58-1014</name>
</gene>
<dbReference type="InterPro" id="IPR038607">
    <property type="entry name" value="PhoD-like_sf"/>
</dbReference>
<evidence type="ECO:0000259" key="2">
    <source>
        <dbReference type="Pfam" id="PF25077"/>
    </source>
</evidence>
<evidence type="ECO:0000313" key="3">
    <source>
        <dbReference type="EMBL" id="CAA9452965.1"/>
    </source>
</evidence>
<dbReference type="Pfam" id="PF25077">
    <property type="entry name" value="DUF7800"/>
    <property type="match status" value="1"/>
</dbReference>
<name>A0A6J4QRP8_9ACTN</name>